<name>A0A9E5MHL7_9MICO</name>
<evidence type="ECO:0000259" key="3">
    <source>
        <dbReference type="PROSITE" id="PS51186"/>
    </source>
</evidence>
<evidence type="ECO:0000256" key="2">
    <source>
        <dbReference type="ARBA" id="ARBA00023315"/>
    </source>
</evidence>
<dbReference type="PIRSF" id="PIRSF028520">
    <property type="entry name" value="UCP028520"/>
    <property type="match status" value="1"/>
</dbReference>
<dbReference type="PANTHER" id="PTHR43877">
    <property type="entry name" value="AMINOALKYLPHOSPHONATE N-ACETYLTRANSFERASE-RELATED-RELATED"/>
    <property type="match status" value="1"/>
</dbReference>
<dbReference type="Pfam" id="PF00583">
    <property type="entry name" value="Acetyltransf_1"/>
    <property type="match status" value="1"/>
</dbReference>
<dbReference type="SUPFAM" id="SSF55729">
    <property type="entry name" value="Acyl-CoA N-acyltransferases (Nat)"/>
    <property type="match status" value="1"/>
</dbReference>
<comment type="caution">
    <text evidence="4">The sequence shown here is derived from an EMBL/GenBank/DDBJ whole genome shotgun (WGS) entry which is preliminary data.</text>
</comment>
<reference evidence="4 5" key="1">
    <citation type="submission" date="2019-06" db="EMBL/GenBank/DDBJ databases">
        <authorList>
            <person name="De-Chao Zhang Q."/>
        </authorList>
    </citation>
    <scope>NUCLEOTIDE SEQUENCE [LARGE SCALE GENOMIC DNA]</scope>
    <source>
        <strain evidence="4 5">KN1116</strain>
    </source>
</reference>
<dbReference type="Gene3D" id="3.40.630.30">
    <property type="match status" value="1"/>
</dbReference>
<dbReference type="OrthoDB" id="6182349at2"/>
<sequence length="179" mass="19110">MVTTLRTGDASTEYRVRPLVAADAARLQPLNNAAAPAVPITSAHELAALIAFSALALGVERDDAEGEDALVGFVLALAPGAAYESENYRFFESRDVDHLYVDRIVIAESERGRGLGAILYDAVFEAAREQGRAEVTCEVNLDPPNPGSMAFHRRRGFRELGSQPTKGGTVTVALLSAPL</sequence>
<gene>
    <name evidence="4" type="ORF">FK219_004610</name>
</gene>
<dbReference type="CDD" id="cd04301">
    <property type="entry name" value="NAT_SF"/>
    <property type="match status" value="1"/>
</dbReference>
<dbReference type="InterPro" id="IPR050832">
    <property type="entry name" value="Bact_Acetyltransf"/>
</dbReference>
<dbReference type="EMBL" id="VIKT02000005">
    <property type="protein sequence ID" value="NHF62525.1"/>
    <property type="molecule type" value="Genomic_DNA"/>
</dbReference>
<feature type="domain" description="N-acetyltransferase" evidence="3">
    <location>
        <begin position="14"/>
        <end position="178"/>
    </location>
</feature>
<keyword evidence="5" id="KW-1185">Reference proteome</keyword>
<organism evidence="4 5">
    <name type="scientific">Microcella pacifica</name>
    <dbReference type="NCBI Taxonomy" id="2591847"/>
    <lineage>
        <taxon>Bacteria</taxon>
        <taxon>Bacillati</taxon>
        <taxon>Actinomycetota</taxon>
        <taxon>Actinomycetes</taxon>
        <taxon>Micrococcales</taxon>
        <taxon>Microbacteriaceae</taxon>
        <taxon>Microcella</taxon>
    </lineage>
</organism>
<keyword evidence="2" id="KW-0012">Acyltransferase</keyword>
<protein>
    <submittedName>
        <fullName evidence="4">GNAT family N-acetyltransferase</fullName>
    </submittedName>
</protein>
<accession>A0A9E5MHL7</accession>
<dbReference type="GO" id="GO:0016747">
    <property type="term" value="F:acyltransferase activity, transferring groups other than amino-acyl groups"/>
    <property type="evidence" value="ECO:0007669"/>
    <property type="project" value="InterPro"/>
</dbReference>
<evidence type="ECO:0000313" key="4">
    <source>
        <dbReference type="EMBL" id="NHF62525.1"/>
    </source>
</evidence>
<reference evidence="4 5" key="2">
    <citation type="submission" date="2020-03" db="EMBL/GenBank/DDBJ databases">
        <title>Chryseoglobus sp. isolated from a deep-sea seamount.</title>
        <authorList>
            <person name="Zhang D.-C."/>
        </authorList>
    </citation>
    <scope>NUCLEOTIDE SEQUENCE [LARGE SCALE GENOMIC DNA]</scope>
    <source>
        <strain evidence="4 5">KN1116</strain>
    </source>
</reference>
<proteinExistence type="predicted"/>
<dbReference type="Proteomes" id="UP000818266">
    <property type="component" value="Unassembled WGS sequence"/>
</dbReference>
<dbReference type="InterPro" id="IPR016181">
    <property type="entry name" value="Acyl_CoA_acyltransferase"/>
</dbReference>
<dbReference type="InterPro" id="IPR016890">
    <property type="entry name" value="UCP028520"/>
</dbReference>
<evidence type="ECO:0000256" key="1">
    <source>
        <dbReference type="ARBA" id="ARBA00022679"/>
    </source>
</evidence>
<evidence type="ECO:0000313" key="5">
    <source>
        <dbReference type="Proteomes" id="UP000818266"/>
    </source>
</evidence>
<dbReference type="InterPro" id="IPR000182">
    <property type="entry name" value="GNAT_dom"/>
</dbReference>
<keyword evidence="1" id="KW-0808">Transferase</keyword>
<dbReference type="AlphaFoldDB" id="A0A9E5MHL7"/>
<dbReference type="PROSITE" id="PS51186">
    <property type="entry name" value="GNAT"/>
    <property type="match status" value="1"/>
</dbReference>